<reference evidence="3" key="1">
    <citation type="submission" date="2018-12" db="EMBL/GenBank/DDBJ databases">
        <title>Complete genome sequence of an uncultured bacterium of the candidate phylum Bipolaricaulota.</title>
        <authorList>
            <person name="Kadnikov V.V."/>
            <person name="Mardanov A.V."/>
            <person name="Beletsky A.V."/>
            <person name="Frank Y.A."/>
            <person name="Karnachuk O.V."/>
            <person name="Ravin N.V."/>
        </authorList>
    </citation>
    <scope>NUCLEOTIDE SEQUENCE [LARGE SCALE GENOMIC DNA]</scope>
</reference>
<sequence>MLYSFVWPDYVRDFLAGRVVHAARHRGGGAPRPIGGSPLLTTDTGPPQAAP</sequence>
<feature type="region of interest" description="Disordered" evidence="1">
    <location>
        <begin position="25"/>
        <end position="51"/>
    </location>
</feature>
<evidence type="ECO:0000256" key="1">
    <source>
        <dbReference type="SAM" id="MobiDB-lite"/>
    </source>
</evidence>
<dbReference type="AlphaFoldDB" id="A0A410FW94"/>
<evidence type="ECO:0000313" key="3">
    <source>
        <dbReference type="Proteomes" id="UP000287233"/>
    </source>
</evidence>
<proteinExistence type="predicted"/>
<protein>
    <submittedName>
        <fullName evidence="2">Uncharacterized protein</fullName>
    </submittedName>
</protein>
<evidence type="ECO:0000313" key="2">
    <source>
        <dbReference type="EMBL" id="QAA77385.1"/>
    </source>
</evidence>
<dbReference type="KEGG" id="bih:BIP78_1621"/>
<accession>A0A410FW94</accession>
<organism evidence="2 3">
    <name type="scientific">Bipolaricaulis sibiricus</name>
    <dbReference type="NCBI Taxonomy" id="2501609"/>
    <lineage>
        <taxon>Bacteria</taxon>
        <taxon>Candidatus Bipolaricaulota</taxon>
        <taxon>Candidatus Bipolaricaulia</taxon>
        <taxon>Candidatus Bipolaricaulales</taxon>
        <taxon>Candidatus Bipolaricaulaceae</taxon>
        <taxon>Candidatus Bipolaricaulis</taxon>
    </lineage>
</organism>
<gene>
    <name evidence="2" type="ORF">BIP78_1621</name>
</gene>
<name>A0A410FW94_BIPS1</name>
<dbReference type="EMBL" id="CP034928">
    <property type="protein sequence ID" value="QAA77385.1"/>
    <property type="molecule type" value="Genomic_DNA"/>
</dbReference>
<dbReference type="Proteomes" id="UP000287233">
    <property type="component" value="Chromosome"/>
</dbReference>